<feature type="region of interest" description="Disordered" evidence="1">
    <location>
        <begin position="58"/>
        <end position="79"/>
    </location>
</feature>
<evidence type="ECO:0000313" key="3">
    <source>
        <dbReference type="Proteomes" id="UP000499080"/>
    </source>
</evidence>
<dbReference type="Proteomes" id="UP000499080">
    <property type="component" value="Unassembled WGS sequence"/>
</dbReference>
<protein>
    <submittedName>
        <fullName evidence="2">Uncharacterized protein</fullName>
    </submittedName>
</protein>
<comment type="caution">
    <text evidence="2">The sequence shown here is derived from an EMBL/GenBank/DDBJ whole genome shotgun (WGS) entry which is preliminary data.</text>
</comment>
<dbReference type="AlphaFoldDB" id="A0A4Y2DCS9"/>
<evidence type="ECO:0000256" key="1">
    <source>
        <dbReference type="SAM" id="MobiDB-lite"/>
    </source>
</evidence>
<reference evidence="2 3" key="1">
    <citation type="journal article" date="2019" name="Sci. Rep.">
        <title>Orb-weaving spider Araneus ventricosus genome elucidates the spidroin gene catalogue.</title>
        <authorList>
            <person name="Kono N."/>
            <person name="Nakamura H."/>
            <person name="Ohtoshi R."/>
            <person name="Moran D.A.P."/>
            <person name="Shinohara A."/>
            <person name="Yoshida Y."/>
            <person name="Fujiwara M."/>
            <person name="Mori M."/>
            <person name="Tomita M."/>
            <person name="Arakawa K."/>
        </authorList>
    </citation>
    <scope>NUCLEOTIDE SEQUENCE [LARGE SCALE GENOMIC DNA]</scope>
</reference>
<gene>
    <name evidence="2" type="ORF">AVEN_101170_1</name>
</gene>
<proteinExistence type="predicted"/>
<dbReference type="EMBL" id="BGPR01000344">
    <property type="protein sequence ID" value="GBM14530.1"/>
    <property type="molecule type" value="Genomic_DNA"/>
</dbReference>
<keyword evidence="3" id="KW-1185">Reference proteome</keyword>
<organism evidence="2 3">
    <name type="scientific">Araneus ventricosus</name>
    <name type="common">Orbweaver spider</name>
    <name type="synonym">Epeira ventricosa</name>
    <dbReference type="NCBI Taxonomy" id="182803"/>
    <lineage>
        <taxon>Eukaryota</taxon>
        <taxon>Metazoa</taxon>
        <taxon>Ecdysozoa</taxon>
        <taxon>Arthropoda</taxon>
        <taxon>Chelicerata</taxon>
        <taxon>Arachnida</taxon>
        <taxon>Araneae</taxon>
        <taxon>Araneomorphae</taxon>
        <taxon>Entelegynae</taxon>
        <taxon>Araneoidea</taxon>
        <taxon>Araneidae</taxon>
        <taxon>Araneus</taxon>
    </lineage>
</organism>
<accession>A0A4Y2DCS9</accession>
<evidence type="ECO:0000313" key="2">
    <source>
        <dbReference type="EMBL" id="GBM14530.1"/>
    </source>
</evidence>
<name>A0A4Y2DCS9_ARAVE</name>
<sequence>MSWSPGSLVVRPWLWVTRVPGSKPDFPVEPPCMRAHHTQNHMQCPNALLPVWCGSLERGCQAPSSSSDRGSKFRGLPQNSSLVASKRRVNVINPNLIFP</sequence>